<keyword evidence="2 6" id="KW-0963">Cytoplasm</keyword>
<dbReference type="InterPro" id="IPR002876">
    <property type="entry name" value="Transcrip_reg_TACO1-like"/>
</dbReference>
<dbReference type="FunFam" id="1.10.10.200:FF:000002">
    <property type="entry name" value="Probable transcriptional regulatory protein CLM62_37755"/>
    <property type="match status" value="1"/>
</dbReference>
<evidence type="ECO:0000313" key="10">
    <source>
        <dbReference type="EMBL" id="XDK31463.1"/>
    </source>
</evidence>
<evidence type="ECO:0000256" key="6">
    <source>
        <dbReference type="HAMAP-Rule" id="MF_00693"/>
    </source>
</evidence>
<name>A0AB39HM27_9BACI</name>
<evidence type="ECO:0000256" key="5">
    <source>
        <dbReference type="ARBA" id="ARBA00023163"/>
    </source>
</evidence>
<keyword evidence="4 6" id="KW-0238">DNA-binding</keyword>
<feature type="domain" description="TACO1/YebC-like N-terminal" evidence="9">
    <location>
        <begin position="5"/>
        <end position="75"/>
    </location>
</feature>
<dbReference type="PANTHER" id="PTHR12532">
    <property type="entry name" value="TRANSLATIONAL ACTIVATOR OF CYTOCHROME C OXIDASE 1"/>
    <property type="match status" value="1"/>
</dbReference>
<evidence type="ECO:0000259" key="9">
    <source>
        <dbReference type="Pfam" id="PF20772"/>
    </source>
</evidence>
<accession>A0AB39HM27</accession>
<dbReference type="NCBIfam" id="TIGR01033">
    <property type="entry name" value="YebC/PmpR family DNA-binding transcriptional regulator"/>
    <property type="match status" value="1"/>
</dbReference>
<feature type="region of interest" description="Disordered" evidence="7">
    <location>
        <begin position="1"/>
        <end position="20"/>
    </location>
</feature>
<dbReference type="HAMAP" id="MF_00693">
    <property type="entry name" value="Transcrip_reg_TACO1"/>
    <property type="match status" value="1"/>
</dbReference>
<dbReference type="InterPro" id="IPR049083">
    <property type="entry name" value="TACO1_YebC_N"/>
</dbReference>
<evidence type="ECO:0000256" key="4">
    <source>
        <dbReference type="ARBA" id="ARBA00023125"/>
    </source>
</evidence>
<dbReference type="GO" id="GO:0006355">
    <property type="term" value="P:regulation of DNA-templated transcription"/>
    <property type="evidence" value="ECO:0007669"/>
    <property type="project" value="UniProtKB-UniRule"/>
</dbReference>
<dbReference type="Gene3D" id="1.10.10.200">
    <property type="match status" value="1"/>
</dbReference>
<dbReference type="Pfam" id="PF20772">
    <property type="entry name" value="TACO1_YebC_N"/>
    <property type="match status" value="1"/>
</dbReference>
<dbReference type="InterPro" id="IPR026564">
    <property type="entry name" value="Transcrip_reg_TACO1-like_dom3"/>
</dbReference>
<dbReference type="InterPro" id="IPR048300">
    <property type="entry name" value="TACO1_YebC-like_2nd/3rd_dom"/>
</dbReference>
<protein>
    <recommendedName>
        <fullName evidence="6">Probable transcriptional regulatory protein AB4Y30_10525</fullName>
    </recommendedName>
</protein>
<dbReference type="EMBL" id="CP162599">
    <property type="protein sequence ID" value="XDK31463.1"/>
    <property type="molecule type" value="Genomic_DNA"/>
</dbReference>
<feature type="domain" description="TACO1/YebC-like second and third" evidence="8">
    <location>
        <begin position="82"/>
        <end position="239"/>
    </location>
</feature>
<keyword evidence="5 6" id="KW-0804">Transcription</keyword>
<dbReference type="InterPro" id="IPR029072">
    <property type="entry name" value="YebC-like"/>
</dbReference>
<evidence type="ECO:0000256" key="3">
    <source>
        <dbReference type="ARBA" id="ARBA00023015"/>
    </source>
</evidence>
<organism evidence="10">
    <name type="scientific">Ornithinibacillus sp. 4-3</name>
    <dbReference type="NCBI Taxonomy" id="3231488"/>
    <lineage>
        <taxon>Bacteria</taxon>
        <taxon>Bacillati</taxon>
        <taxon>Bacillota</taxon>
        <taxon>Bacilli</taxon>
        <taxon>Bacillales</taxon>
        <taxon>Bacillaceae</taxon>
        <taxon>Ornithinibacillus</taxon>
    </lineage>
</organism>
<dbReference type="RefSeq" id="WP_368652190.1">
    <property type="nucleotide sequence ID" value="NZ_CP162599.1"/>
</dbReference>
<dbReference type="PANTHER" id="PTHR12532:SF6">
    <property type="entry name" value="TRANSCRIPTIONAL REGULATORY PROTEIN YEBC-RELATED"/>
    <property type="match status" value="1"/>
</dbReference>
<keyword evidence="3 6" id="KW-0805">Transcription regulation</keyword>
<dbReference type="Gene3D" id="3.30.70.980">
    <property type="match status" value="2"/>
</dbReference>
<dbReference type="AlphaFoldDB" id="A0AB39HM27"/>
<dbReference type="InterPro" id="IPR017856">
    <property type="entry name" value="Integrase-like_N"/>
</dbReference>
<dbReference type="NCBIfam" id="NF009044">
    <property type="entry name" value="PRK12378.1"/>
    <property type="match status" value="1"/>
</dbReference>
<dbReference type="GO" id="GO:0003677">
    <property type="term" value="F:DNA binding"/>
    <property type="evidence" value="ECO:0007669"/>
    <property type="project" value="UniProtKB-UniRule"/>
</dbReference>
<evidence type="ECO:0000256" key="2">
    <source>
        <dbReference type="ARBA" id="ARBA00022490"/>
    </source>
</evidence>
<reference evidence="10" key="1">
    <citation type="submission" date="2024-07" db="EMBL/GenBank/DDBJ databases">
        <title>Halotolerant mesophilic bacterium Ornithinibacillus sp. 4-3, sp. nov., isolated from soil.</title>
        <authorList>
            <person name="Sidarenka A.V."/>
            <person name="Guliayeva D.E."/>
            <person name="Leanovich S.I."/>
            <person name="Hileuskaya K.S."/>
            <person name="Akhremchuk A.E."/>
            <person name="Sikolenko M.A."/>
            <person name="Valentovich L.N."/>
        </authorList>
    </citation>
    <scope>NUCLEOTIDE SEQUENCE</scope>
    <source>
        <strain evidence="10">4-3</strain>
    </source>
</reference>
<sequence>MAGHSKWNNIKRRKGAQDAKKGKIFMRHAKLIYMAAKQGGGDPEMNATLRSAIDKARADNMPNDNIDRAIKKATGMLDGSKFEEVTYEGYGPGGVAVIVQVITDNRNRTAAEVRHAFNKNGGNLGATGCVSFMFDRKGYISIVNEDGKIDEDEITLEAIEAGADDIEFEDNIIEIYTSPETFADVSNHLIGQGYDIEESEITLIPQNYSTLGEEEEKKMINMLDMLESDEDVQDVYHNLEMSIE</sequence>
<evidence type="ECO:0000256" key="1">
    <source>
        <dbReference type="ARBA" id="ARBA00008724"/>
    </source>
</evidence>
<comment type="subcellular location">
    <subcellularLocation>
        <location evidence="6">Cytoplasm</location>
    </subcellularLocation>
</comment>
<comment type="similarity">
    <text evidence="1 6">Belongs to the TACO1 family.</text>
</comment>
<evidence type="ECO:0000259" key="8">
    <source>
        <dbReference type="Pfam" id="PF01709"/>
    </source>
</evidence>
<dbReference type="SUPFAM" id="SSF75625">
    <property type="entry name" value="YebC-like"/>
    <property type="match status" value="1"/>
</dbReference>
<dbReference type="NCBIfam" id="NF001030">
    <property type="entry name" value="PRK00110.1"/>
    <property type="match status" value="1"/>
</dbReference>
<gene>
    <name evidence="10" type="ORF">AB4Y30_10525</name>
</gene>
<proteinExistence type="inferred from homology"/>
<dbReference type="Pfam" id="PF01709">
    <property type="entry name" value="Transcrip_reg"/>
    <property type="match status" value="1"/>
</dbReference>
<dbReference type="FunFam" id="3.30.70.980:FF:000002">
    <property type="entry name" value="Probable transcriptional regulatory protein YebC"/>
    <property type="match status" value="1"/>
</dbReference>
<dbReference type="GO" id="GO:0005829">
    <property type="term" value="C:cytosol"/>
    <property type="evidence" value="ECO:0007669"/>
    <property type="project" value="TreeGrafter"/>
</dbReference>
<evidence type="ECO:0000256" key="7">
    <source>
        <dbReference type="SAM" id="MobiDB-lite"/>
    </source>
</evidence>